<feature type="region of interest" description="Disordered" evidence="1">
    <location>
        <begin position="288"/>
        <end position="358"/>
    </location>
</feature>
<gene>
    <name evidence="2" type="ORF">EJB05_44635</name>
</gene>
<evidence type="ECO:0000313" key="3">
    <source>
        <dbReference type="Proteomes" id="UP000324897"/>
    </source>
</evidence>
<comment type="caution">
    <text evidence="2">The sequence shown here is derived from an EMBL/GenBank/DDBJ whole genome shotgun (WGS) entry which is preliminary data.</text>
</comment>
<dbReference type="AlphaFoldDB" id="A0A5J9TIE8"/>
<feature type="compositionally biased region" description="Polar residues" evidence="1">
    <location>
        <begin position="335"/>
        <end position="344"/>
    </location>
</feature>
<evidence type="ECO:0000256" key="1">
    <source>
        <dbReference type="SAM" id="MobiDB-lite"/>
    </source>
</evidence>
<name>A0A5J9TIE8_9POAL</name>
<proteinExistence type="predicted"/>
<dbReference type="OrthoDB" id="1916346at2759"/>
<dbReference type="EMBL" id="RWGY01000039">
    <property type="protein sequence ID" value="TVU11072.1"/>
    <property type="molecule type" value="Genomic_DNA"/>
</dbReference>
<dbReference type="Gramene" id="TVU11072">
    <property type="protein sequence ID" value="TVU11072"/>
    <property type="gene ID" value="EJB05_44635"/>
</dbReference>
<reference evidence="2 3" key="1">
    <citation type="journal article" date="2019" name="Sci. Rep.">
        <title>A high-quality genome of Eragrostis curvula grass provides insights into Poaceae evolution and supports new strategies to enhance forage quality.</title>
        <authorList>
            <person name="Carballo J."/>
            <person name="Santos B.A.C.M."/>
            <person name="Zappacosta D."/>
            <person name="Garbus I."/>
            <person name="Selva J.P."/>
            <person name="Gallo C.A."/>
            <person name="Diaz A."/>
            <person name="Albertini E."/>
            <person name="Caccamo M."/>
            <person name="Echenique V."/>
        </authorList>
    </citation>
    <scope>NUCLEOTIDE SEQUENCE [LARGE SCALE GENOMIC DNA]</scope>
    <source>
        <strain evidence="3">cv. Victoria</strain>
        <tissue evidence="2">Leaf</tissue>
    </source>
</reference>
<evidence type="ECO:0000313" key="2">
    <source>
        <dbReference type="EMBL" id="TVU11072.1"/>
    </source>
</evidence>
<dbReference type="Proteomes" id="UP000324897">
    <property type="component" value="Chromosome 3"/>
</dbReference>
<feature type="compositionally biased region" description="Polar residues" evidence="1">
    <location>
        <begin position="288"/>
        <end position="299"/>
    </location>
</feature>
<organism evidence="2 3">
    <name type="scientific">Eragrostis curvula</name>
    <name type="common">weeping love grass</name>
    <dbReference type="NCBI Taxonomy" id="38414"/>
    <lineage>
        <taxon>Eukaryota</taxon>
        <taxon>Viridiplantae</taxon>
        <taxon>Streptophyta</taxon>
        <taxon>Embryophyta</taxon>
        <taxon>Tracheophyta</taxon>
        <taxon>Spermatophyta</taxon>
        <taxon>Magnoliopsida</taxon>
        <taxon>Liliopsida</taxon>
        <taxon>Poales</taxon>
        <taxon>Poaceae</taxon>
        <taxon>PACMAD clade</taxon>
        <taxon>Chloridoideae</taxon>
        <taxon>Eragrostideae</taxon>
        <taxon>Eragrostidinae</taxon>
        <taxon>Eragrostis</taxon>
    </lineage>
</organism>
<feature type="non-terminal residue" evidence="2">
    <location>
        <position position="1"/>
    </location>
</feature>
<accession>A0A5J9TIE8</accession>
<keyword evidence="3" id="KW-1185">Reference proteome</keyword>
<sequence>PDQRRQRCSHGLVCLRGRTGGAYFVANPATNNLVRLPRHACDHLAYGDPVVVITFEDTYTCCADHRGHDHVVVAFLLGDGICGYESFSSRIHQGFLLHLPTPRRDRGGRDHAREAVDSKHLARLLDEASLLARAASAVVRDSSAHTRRTRILPGRAAPISSPSLRTRRPLRASCPASRRPVPLSCGVVRAAGLRNGSISHFVSFQSQIGHPIWSLCIAPRAPSASASVPVAALPPCHCFLHSFPADARHESSDSRGSKSTAGKHLKEPCSLILSRRWIRPHSPFSTVLSNATPPDSSMQDGLLSSYDGDSPTDFCSSSTRSVRRRLSIRSDGEASASSRLSVPSNGGAVAYPGHKEAPPLNIPPVERAIILNI</sequence>
<protein>
    <submittedName>
        <fullName evidence="2">Uncharacterized protein</fullName>
    </submittedName>
</protein>